<dbReference type="GO" id="GO:0006612">
    <property type="term" value="P:protein targeting to membrane"/>
    <property type="evidence" value="ECO:0007669"/>
    <property type="project" value="TreeGrafter"/>
</dbReference>
<evidence type="ECO:0000256" key="5">
    <source>
        <dbReference type="ARBA" id="ARBA00022989"/>
    </source>
</evidence>
<evidence type="ECO:0000259" key="12">
    <source>
        <dbReference type="Pfam" id="PF01529"/>
    </source>
</evidence>
<evidence type="ECO:0000256" key="9">
    <source>
        <dbReference type="ARBA" id="ARBA00023315"/>
    </source>
</evidence>
<dbReference type="GO" id="GO:0005794">
    <property type="term" value="C:Golgi apparatus"/>
    <property type="evidence" value="ECO:0007669"/>
    <property type="project" value="TreeGrafter"/>
</dbReference>
<keyword evidence="14" id="KW-1185">Reference proteome</keyword>
<evidence type="ECO:0000256" key="2">
    <source>
        <dbReference type="ARBA" id="ARBA00008574"/>
    </source>
</evidence>
<dbReference type="PANTHER" id="PTHR22883:SF301">
    <property type="entry name" value="PALMITOYLTRANSFERASE ZDHHC12"/>
    <property type="match status" value="1"/>
</dbReference>
<keyword evidence="3 11" id="KW-0808">Transferase</keyword>
<evidence type="ECO:0000313" key="14">
    <source>
        <dbReference type="Proteomes" id="UP000693946"/>
    </source>
</evidence>
<accession>A0AAV6QHA9</accession>
<feature type="transmembrane region" description="Helical" evidence="11">
    <location>
        <begin position="181"/>
        <end position="207"/>
    </location>
</feature>
<dbReference type="InterPro" id="IPR001594">
    <property type="entry name" value="Palmitoyltrfase_DHHC"/>
</dbReference>
<keyword evidence="8" id="KW-0449">Lipoprotein</keyword>
<sequence>MARSLFRSGCVVRVVHTLLTWVITLILFLHDTDLRKCEERGELLLPLLFFFLVVLSLLLYFAVSLMDPGFILTDSVKGGQGSEEEMESMIPQTSTPRLRRCGYCFLQQPMRAKHCQTCGHCVRRFDHHCPWLENCIGERNHRWFTVFLLVQLLALLWALHITLSGVLPGASWEQWLRVNCVLLATLVLVGVSSAVTAVLLGCHLYLASINCTTWEFMARHRVSYLKNCGDEENPFDRGVACNLWDFFCMCRTVVWEGLYRRNAMTSQPGEDH</sequence>
<dbReference type="AlphaFoldDB" id="A0AAV6QHA9"/>
<keyword evidence="6 11" id="KW-0472">Membrane</keyword>
<dbReference type="EMBL" id="JAGKHQ010000017">
    <property type="protein sequence ID" value="KAG7489429.1"/>
    <property type="molecule type" value="Genomic_DNA"/>
</dbReference>
<comment type="catalytic activity">
    <reaction evidence="10">
        <text>L-cysteinyl-[protein] + hexadecanoyl-CoA = S-hexadecanoyl-L-cysteinyl-[protein] + CoA</text>
        <dbReference type="Rhea" id="RHEA:36683"/>
        <dbReference type="Rhea" id="RHEA-COMP:10131"/>
        <dbReference type="Rhea" id="RHEA-COMP:11032"/>
        <dbReference type="ChEBI" id="CHEBI:29950"/>
        <dbReference type="ChEBI" id="CHEBI:57287"/>
        <dbReference type="ChEBI" id="CHEBI:57379"/>
        <dbReference type="ChEBI" id="CHEBI:74151"/>
        <dbReference type="EC" id="2.3.1.225"/>
    </reaction>
    <physiologicalReaction direction="left-to-right" evidence="10">
        <dbReference type="Rhea" id="RHEA:36684"/>
    </physiologicalReaction>
</comment>
<keyword evidence="7" id="KW-0564">Palmitate</keyword>
<name>A0AAV6QHA9_SOLSE</name>
<dbReference type="EC" id="2.3.1.225" evidence="11"/>
<dbReference type="PANTHER" id="PTHR22883">
    <property type="entry name" value="ZINC FINGER DHHC DOMAIN CONTAINING PROTEIN"/>
    <property type="match status" value="1"/>
</dbReference>
<feature type="transmembrane region" description="Helical" evidence="11">
    <location>
        <begin position="143"/>
        <end position="161"/>
    </location>
</feature>
<proteinExistence type="inferred from homology"/>
<evidence type="ECO:0000256" key="4">
    <source>
        <dbReference type="ARBA" id="ARBA00022692"/>
    </source>
</evidence>
<dbReference type="Proteomes" id="UP000693946">
    <property type="component" value="Linkage Group LG5"/>
</dbReference>
<keyword evidence="4 11" id="KW-0812">Transmembrane</keyword>
<evidence type="ECO:0000256" key="8">
    <source>
        <dbReference type="ARBA" id="ARBA00023288"/>
    </source>
</evidence>
<evidence type="ECO:0000256" key="6">
    <source>
        <dbReference type="ARBA" id="ARBA00023136"/>
    </source>
</evidence>
<dbReference type="PROSITE" id="PS50216">
    <property type="entry name" value="DHHC"/>
    <property type="match status" value="1"/>
</dbReference>
<comment type="domain">
    <text evidence="11">The DHHC domain is required for palmitoyltransferase activity.</text>
</comment>
<evidence type="ECO:0000256" key="10">
    <source>
        <dbReference type="ARBA" id="ARBA00047790"/>
    </source>
</evidence>
<evidence type="ECO:0000256" key="11">
    <source>
        <dbReference type="RuleBase" id="RU079119"/>
    </source>
</evidence>
<evidence type="ECO:0000256" key="7">
    <source>
        <dbReference type="ARBA" id="ARBA00023139"/>
    </source>
</evidence>
<dbReference type="GO" id="GO:0005783">
    <property type="term" value="C:endoplasmic reticulum"/>
    <property type="evidence" value="ECO:0007669"/>
    <property type="project" value="TreeGrafter"/>
</dbReference>
<dbReference type="Pfam" id="PF01529">
    <property type="entry name" value="DHHC"/>
    <property type="match status" value="1"/>
</dbReference>
<dbReference type="InterPro" id="IPR039859">
    <property type="entry name" value="PFA4/ZDH16/20/ERF2-like"/>
</dbReference>
<protein>
    <recommendedName>
        <fullName evidence="11">Palmitoyltransferase</fullName>
        <ecNumber evidence="11">2.3.1.225</ecNumber>
    </recommendedName>
</protein>
<evidence type="ECO:0000256" key="1">
    <source>
        <dbReference type="ARBA" id="ARBA00004127"/>
    </source>
</evidence>
<comment type="similarity">
    <text evidence="2 11">Belongs to the DHHC palmitoyltransferase family.</text>
</comment>
<feature type="transmembrane region" description="Helical" evidence="11">
    <location>
        <begin position="43"/>
        <end position="63"/>
    </location>
</feature>
<gene>
    <name evidence="13" type="ORF">JOB18_012029</name>
</gene>
<feature type="domain" description="Palmitoyltransferase DHHC" evidence="12">
    <location>
        <begin position="98"/>
        <end position="218"/>
    </location>
</feature>
<keyword evidence="9 11" id="KW-0012">Acyltransferase</keyword>
<reference evidence="13 14" key="1">
    <citation type="journal article" date="2021" name="Sci. Rep.">
        <title>Chromosome anchoring in Senegalese sole (Solea senegalensis) reveals sex-associated markers and genome rearrangements in flatfish.</title>
        <authorList>
            <person name="Guerrero-Cozar I."/>
            <person name="Gomez-Garrido J."/>
            <person name="Berbel C."/>
            <person name="Martinez-Blanch J.F."/>
            <person name="Alioto T."/>
            <person name="Claros M.G."/>
            <person name="Gagnaire P.A."/>
            <person name="Manchado M."/>
        </authorList>
    </citation>
    <scope>NUCLEOTIDE SEQUENCE [LARGE SCALE GENOMIC DNA]</scope>
    <source>
        <strain evidence="13">Sse05_10M</strain>
    </source>
</reference>
<keyword evidence="5 11" id="KW-1133">Transmembrane helix</keyword>
<evidence type="ECO:0000313" key="13">
    <source>
        <dbReference type="EMBL" id="KAG7489429.1"/>
    </source>
</evidence>
<comment type="caution">
    <text evidence="13">The sequence shown here is derived from an EMBL/GenBank/DDBJ whole genome shotgun (WGS) entry which is preliminary data.</text>
</comment>
<dbReference type="GO" id="GO:0019706">
    <property type="term" value="F:protein-cysteine S-palmitoyltransferase activity"/>
    <property type="evidence" value="ECO:0007669"/>
    <property type="project" value="UniProtKB-EC"/>
</dbReference>
<organism evidence="13 14">
    <name type="scientific">Solea senegalensis</name>
    <name type="common">Senegalese sole</name>
    <dbReference type="NCBI Taxonomy" id="28829"/>
    <lineage>
        <taxon>Eukaryota</taxon>
        <taxon>Metazoa</taxon>
        <taxon>Chordata</taxon>
        <taxon>Craniata</taxon>
        <taxon>Vertebrata</taxon>
        <taxon>Euteleostomi</taxon>
        <taxon>Actinopterygii</taxon>
        <taxon>Neopterygii</taxon>
        <taxon>Teleostei</taxon>
        <taxon>Neoteleostei</taxon>
        <taxon>Acanthomorphata</taxon>
        <taxon>Carangaria</taxon>
        <taxon>Pleuronectiformes</taxon>
        <taxon>Pleuronectoidei</taxon>
        <taxon>Soleidae</taxon>
        <taxon>Solea</taxon>
    </lineage>
</organism>
<comment type="subcellular location">
    <subcellularLocation>
        <location evidence="1">Endomembrane system</location>
        <topology evidence="1">Multi-pass membrane protein</topology>
    </subcellularLocation>
</comment>
<feature type="transmembrane region" description="Helical" evidence="11">
    <location>
        <begin position="12"/>
        <end position="31"/>
    </location>
</feature>
<evidence type="ECO:0000256" key="3">
    <source>
        <dbReference type="ARBA" id="ARBA00022679"/>
    </source>
</evidence>